<accession>A0AAV7DR49</accession>
<comment type="caution">
    <text evidence="2">The sequence shown here is derived from an EMBL/GenBank/DDBJ whole genome shotgun (WGS) entry which is preliminary data.</text>
</comment>
<feature type="region of interest" description="Disordered" evidence="1">
    <location>
        <begin position="1"/>
        <end position="180"/>
    </location>
</feature>
<name>A0AAV7DR49_ARIFI</name>
<evidence type="ECO:0000313" key="3">
    <source>
        <dbReference type="Proteomes" id="UP000825729"/>
    </source>
</evidence>
<feature type="compositionally biased region" description="Polar residues" evidence="1">
    <location>
        <begin position="168"/>
        <end position="180"/>
    </location>
</feature>
<organism evidence="2 3">
    <name type="scientific">Aristolochia fimbriata</name>
    <name type="common">White veined hardy Dutchman's pipe vine</name>
    <dbReference type="NCBI Taxonomy" id="158543"/>
    <lineage>
        <taxon>Eukaryota</taxon>
        <taxon>Viridiplantae</taxon>
        <taxon>Streptophyta</taxon>
        <taxon>Embryophyta</taxon>
        <taxon>Tracheophyta</taxon>
        <taxon>Spermatophyta</taxon>
        <taxon>Magnoliopsida</taxon>
        <taxon>Magnoliidae</taxon>
        <taxon>Piperales</taxon>
        <taxon>Aristolochiaceae</taxon>
        <taxon>Aristolochia</taxon>
    </lineage>
</organism>
<feature type="compositionally biased region" description="Basic and acidic residues" evidence="1">
    <location>
        <begin position="61"/>
        <end position="70"/>
    </location>
</feature>
<keyword evidence="3" id="KW-1185">Reference proteome</keyword>
<dbReference type="Proteomes" id="UP000825729">
    <property type="component" value="Unassembled WGS sequence"/>
</dbReference>
<reference evidence="2 3" key="1">
    <citation type="submission" date="2021-07" db="EMBL/GenBank/DDBJ databases">
        <title>The Aristolochia fimbriata genome: insights into angiosperm evolution, floral development and chemical biosynthesis.</title>
        <authorList>
            <person name="Jiao Y."/>
        </authorList>
    </citation>
    <scope>NUCLEOTIDE SEQUENCE [LARGE SCALE GENOMIC DNA]</scope>
    <source>
        <strain evidence="2">IBCAS-2021</strain>
        <tissue evidence="2">Leaf</tissue>
    </source>
</reference>
<dbReference type="EMBL" id="JAINDJ010000021">
    <property type="protein sequence ID" value="KAG9438688.1"/>
    <property type="molecule type" value="Genomic_DNA"/>
</dbReference>
<protein>
    <submittedName>
        <fullName evidence="2">Uncharacterized protein</fullName>
    </submittedName>
</protein>
<dbReference type="AlphaFoldDB" id="A0AAV7DR49"/>
<evidence type="ECO:0000313" key="2">
    <source>
        <dbReference type="EMBL" id="KAG9438688.1"/>
    </source>
</evidence>
<evidence type="ECO:0000256" key="1">
    <source>
        <dbReference type="SAM" id="MobiDB-lite"/>
    </source>
</evidence>
<gene>
    <name evidence="2" type="ORF">H6P81_021377</name>
</gene>
<proteinExistence type="predicted"/>
<sequence length="180" mass="18495">MDGAFAATDPYPPPGNSQASMSRRAPGGRRKNSARAWAERPPVQILVPAHPGNGSAGGRVQRLEEHRDAAAVRVPPRPLKTGGPKVPPPGRIITASGLQGKGSRQNGSVNLEKRIGSEGWARGPSPNPPGCRWTARSVPAGRELVAAPSGGDGSGTPPLGPSPPPNSRLRTGTDKGNPTV</sequence>